<dbReference type="PROSITE" id="PS51626">
    <property type="entry name" value="SAM_MT_TRM1"/>
    <property type="match status" value="1"/>
</dbReference>
<evidence type="ECO:0000256" key="5">
    <source>
        <dbReference type="ARBA" id="ARBA00022694"/>
    </source>
</evidence>
<comment type="catalytic activity">
    <reaction evidence="8 9">
        <text>guanosine(26) in tRNA + 2 S-adenosyl-L-methionine = N(2)-dimethylguanosine(26) in tRNA + 2 S-adenosyl-L-homocysteine + 2 H(+)</text>
        <dbReference type="Rhea" id="RHEA:43140"/>
        <dbReference type="Rhea" id="RHEA-COMP:10359"/>
        <dbReference type="Rhea" id="RHEA-COMP:10360"/>
        <dbReference type="ChEBI" id="CHEBI:15378"/>
        <dbReference type="ChEBI" id="CHEBI:57856"/>
        <dbReference type="ChEBI" id="CHEBI:59789"/>
        <dbReference type="ChEBI" id="CHEBI:74269"/>
        <dbReference type="ChEBI" id="CHEBI:74513"/>
        <dbReference type="EC" id="2.1.1.216"/>
    </reaction>
</comment>
<name>I3EIF1_NEMP3</name>
<organism evidence="10 11">
    <name type="scientific">Nematocida parisii (strain ERTm3)</name>
    <name type="common">Nematode killer fungus</name>
    <dbReference type="NCBI Taxonomy" id="935791"/>
    <lineage>
        <taxon>Eukaryota</taxon>
        <taxon>Fungi</taxon>
        <taxon>Fungi incertae sedis</taxon>
        <taxon>Microsporidia</taxon>
        <taxon>Nematocida</taxon>
    </lineage>
</organism>
<dbReference type="Pfam" id="PF02005">
    <property type="entry name" value="TRM"/>
    <property type="match status" value="1"/>
</dbReference>
<sequence length="491" mass="55502">MDKETASTQKIEEGGVIIEGGAFYNPAQKFNRTLTIKVINNFIRATSKEGVSLLECMSATGLRGIRYAKELEGSNKIVMNDISSAACESIINNCAKNGIGAGINQEIATGTTTVEIRNEDCRSLMLNRKREFDVIDIDPFGTCSPYIETALEGLKEGGLLCVTSTDTKVLCDKPPESCYKYYGSVSMNNSYSHEIAVRIVLSYISRVAAKSGKFIEPLVSLSMDFFIRVFIRVSSSKQQSNYSLLKNKNYFMCTCLNREVLPILKKEENKDVFRHQKLPVCTVCRLCKRQFGIYGPFWDGPLHNKDFLVGVIDSIDESDIQSKTGGVKETAHTLPQINRRIHGMLCMARDEIDEMFYYSIPTIASVLSFPVPPLPMIISFLHRNNITVSLTHCKPNAIKTSGEIEYVYLAVILYYERIKPEIYAVYNDRLTGKRQDIDKNTHNLMMYLDEYKRNKSIIIDFTVESRSADITSRKYLKFQDKSGLGWGPMKK</sequence>
<evidence type="ECO:0000256" key="1">
    <source>
        <dbReference type="ARBA" id="ARBA00022555"/>
    </source>
</evidence>
<reference evidence="10" key="1">
    <citation type="submission" date="2011-01" db="EMBL/GenBank/DDBJ databases">
        <title>The Genome Sequence of Nematocida parisii strain ERTm3.</title>
        <authorList>
            <consortium name="The Broad Institute Genome Sequencing Platform"/>
            <consortium name="The Broad Institute Genome Sequencing Center for Infectious Disease"/>
            <person name="Cuomo C."/>
            <person name="Troemel E."/>
            <person name="Young S.K."/>
            <person name="Zeng Q."/>
            <person name="Gargeya S."/>
            <person name="Fitzgerald M."/>
            <person name="Haas B."/>
            <person name="Abouelleil A."/>
            <person name="Alvarado L."/>
            <person name="Arachchi H.M."/>
            <person name="Berlin A."/>
            <person name="Chapman S.B."/>
            <person name="Gearin G."/>
            <person name="Goldberg J."/>
            <person name="Griggs A."/>
            <person name="Gujja S."/>
            <person name="Hansen M."/>
            <person name="Heiman D."/>
            <person name="Howarth C."/>
            <person name="Larimer J."/>
            <person name="Lui A."/>
            <person name="MacDonald P.J.P."/>
            <person name="McCowen C."/>
            <person name="Montmayeur A."/>
            <person name="Murphy C."/>
            <person name="Neiman D."/>
            <person name="Pearson M."/>
            <person name="Priest M."/>
            <person name="Roberts A."/>
            <person name="Saif S."/>
            <person name="Shea T."/>
            <person name="Sisk P."/>
            <person name="Stolte C."/>
            <person name="Sykes S."/>
            <person name="Wortman J."/>
            <person name="Nusbaum C."/>
            <person name="Birren B."/>
        </authorList>
    </citation>
    <scope>NUCLEOTIDE SEQUENCE</scope>
    <source>
        <strain evidence="10">ERTm3</strain>
    </source>
</reference>
<dbReference type="InterPro" id="IPR029063">
    <property type="entry name" value="SAM-dependent_MTases_sf"/>
</dbReference>
<keyword evidence="3 9" id="KW-0808">Transferase</keyword>
<dbReference type="GO" id="GO:0000049">
    <property type="term" value="F:tRNA binding"/>
    <property type="evidence" value="ECO:0007669"/>
    <property type="project" value="UniProtKB-UniRule"/>
</dbReference>
<dbReference type="EMBL" id="GL870877">
    <property type="protein sequence ID" value="EIJ88998.1"/>
    <property type="molecule type" value="Genomic_DNA"/>
</dbReference>
<keyword evidence="1 9" id="KW-0820">tRNA-binding</keyword>
<dbReference type="CDD" id="cd02440">
    <property type="entry name" value="AdoMet_MTases"/>
    <property type="match status" value="1"/>
</dbReference>
<accession>I3EIF1</accession>
<dbReference type="Proteomes" id="UP000002872">
    <property type="component" value="Unassembled WGS sequence"/>
</dbReference>
<dbReference type="GO" id="GO:0002940">
    <property type="term" value="P:tRNA N2-guanine methylation"/>
    <property type="evidence" value="ECO:0007669"/>
    <property type="project" value="TreeGrafter"/>
</dbReference>
<dbReference type="Gene3D" id="3.40.50.150">
    <property type="entry name" value="Vaccinia Virus protein VP39"/>
    <property type="match status" value="1"/>
</dbReference>
<keyword evidence="6 9" id="KW-0694">RNA-binding</keyword>
<evidence type="ECO:0000256" key="2">
    <source>
        <dbReference type="ARBA" id="ARBA00022603"/>
    </source>
</evidence>
<comment type="similarity">
    <text evidence="9">Belongs to the class I-like SAM-binding methyltransferase superfamily. Trm1 family.</text>
</comment>
<evidence type="ECO:0000256" key="4">
    <source>
        <dbReference type="ARBA" id="ARBA00022691"/>
    </source>
</evidence>
<dbReference type="HOGENOM" id="CLU_010862_5_0_1"/>
<protein>
    <recommendedName>
        <fullName evidence="7 9">tRNA (guanine(26)-N(2))-dimethyltransferase</fullName>
        <ecNumber evidence="7 9">2.1.1.216</ecNumber>
    </recommendedName>
</protein>
<dbReference type="AlphaFoldDB" id="I3EIF1"/>
<dbReference type="Gene3D" id="3.30.56.70">
    <property type="entry name" value="N2,N2-dimethylguanosine tRNA methyltransferase, C-terminal domain"/>
    <property type="match status" value="1"/>
</dbReference>
<dbReference type="STRING" id="935791.I3EIF1"/>
<evidence type="ECO:0000256" key="6">
    <source>
        <dbReference type="ARBA" id="ARBA00022884"/>
    </source>
</evidence>
<proteinExistence type="inferred from homology"/>
<keyword evidence="4 9" id="KW-0949">S-adenosyl-L-methionine</keyword>
<dbReference type="OMA" id="VFYNPVM"/>
<evidence type="ECO:0000313" key="10">
    <source>
        <dbReference type="EMBL" id="EIJ88998.1"/>
    </source>
</evidence>
<evidence type="ECO:0000256" key="3">
    <source>
        <dbReference type="ARBA" id="ARBA00022679"/>
    </source>
</evidence>
<dbReference type="InterPro" id="IPR042296">
    <property type="entry name" value="tRNA_met_Trm1_C"/>
</dbReference>
<dbReference type="InParanoid" id="I3EIF1"/>
<dbReference type="PANTHER" id="PTHR10631">
    <property type="entry name" value="N 2 ,N 2 -DIMETHYLGUANOSINE TRNA METHYLTRANSFERASE"/>
    <property type="match status" value="1"/>
</dbReference>
<dbReference type="InterPro" id="IPR002905">
    <property type="entry name" value="Trm1"/>
</dbReference>
<gene>
    <name evidence="10" type="ORF">NEQG_00817</name>
</gene>
<evidence type="ECO:0000256" key="8">
    <source>
        <dbReference type="ARBA" id="ARBA00051897"/>
    </source>
</evidence>
<dbReference type="PANTHER" id="PTHR10631:SF3">
    <property type="entry name" value="TRNA (GUANINE(26)-N(2))-DIMETHYLTRANSFERASE"/>
    <property type="match status" value="1"/>
</dbReference>
<keyword evidence="11" id="KW-1185">Reference proteome</keyword>
<keyword evidence="2 9" id="KW-0489">Methyltransferase</keyword>
<dbReference type="OrthoDB" id="6349953at2759"/>
<dbReference type="VEuPathDB" id="MicrosporidiaDB:NEQG_00817"/>
<dbReference type="EC" id="2.1.1.216" evidence="7 9"/>
<dbReference type="GO" id="GO:0160104">
    <property type="term" value="F:tRNA (guanine(26)-N2)-dimethyltransferase activity"/>
    <property type="evidence" value="ECO:0007669"/>
    <property type="project" value="UniProtKB-UniRule"/>
</dbReference>
<dbReference type="FunCoup" id="I3EIF1">
    <property type="interactions" value="319"/>
</dbReference>
<evidence type="ECO:0000313" key="11">
    <source>
        <dbReference type="Proteomes" id="UP000002872"/>
    </source>
</evidence>
<dbReference type="NCBIfam" id="TIGR00308">
    <property type="entry name" value="TRM1"/>
    <property type="match status" value="1"/>
</dbReference>
<evidence type="ECO:0000256" key="7">
    <source>
        <dbReference type="ARBA" id="ARBA00039099"/>
    </source>
</evidence>
<evidence type="ECO:0000256" key="9">
    <source>
        <dbReference type="PROSITE-ProRule" id="PRU00958"/>
    </source>
</evidence>
<keyword evidence="5 9" id="KW-0819">tRNA processing</keyword>
<dbReference type="SUPFAM" id="SSF53335">
    <property type="entry name" value="S-adenosyl-L-methionine-dependent methyltransferases"/>
    <property type="match status" value="1"/>
</dbReference>